<dbReference type="InterPro" id="IPR026480">
    <property type="entry name" value="RMT2_dom"/>
</dbReference>
<feature type="transmembrane region" description="Helical" evidence="13">
    <location>
        <begin position="115"/>
        <end position="135"/>
    </location>
</feature>
<keyword evidence="4" id="KW-0808">Transferase</keyword>
<dbReference type="AlphaFoldDB" id="A0A9N9G4F6"/>
<evidence type="ECO:0000256" key="5">
    <source>
        <dbReference type="ARBA" id="ARBA00022691"/>
    </source>
</evidence>
<feature type="binding site" evidence="11">
    <location>
        <position position="216"/>
    </location>
    <ligand>
        <name>Zn(2+)</name>
        <dbReference type="ChEBI" id="CHEBI:29105"/>
        <note>catalytic</note>
    </ligand>
</feature>
<dbReference type="InterPro" id="IPR002110">
    <property type="entry name" value="Ankyrin_rpt"/>
</dbReference>
<dbReference type="GO" id="GO:0046872">
    <property type="term" value="F:metal ion binding"/>
    <property type="evidence" value="ECO:0007669"/>
    <property type="project" value="UniProtKB-KW"/>
</dbReference>
<feature type="transmembrane region" description="Helical" evidence="13">
    <location>
        <begin position="59"/>
        <end position="79"/>
    </location>
</feature>
<comment type="subcellular location">
    <subcellularLocation>
        <location evidence="1">Membrane</location>
        <topology evidence="1">Multi-pass membrane protein</topology>
    </subcellularLocation>
</comment>
<feature type="domain" description="RMT2" evidence="14">
    <location>
        <begin position="401"/>
        <end position="618"/>
    </location>
</feature>
<dbReference type="CDD" id="cd02440">
    <property type="entry name" value="AdoMet_MTases"/>
    <property type="match status" value="1"/>
</dbReference>
<evidence type="ECO:0000256" key="1">
    <source>
        <dbReference type="ARBA" id="ARBA00004141"/>
    </source>
</evidence>
<keyword evidence="8 13" id="KW-1133">Transmembrane helix</keyword>
<evidence type="ECO:0000256" key="13">
    <source>
        <dbReference type="SAM" id="Phobius"/>
    </source>
</evidence>
<dbReference type="PROSITE" id="PS50297">
    <property type="entry name" value="ANK_REP_REGION"/>
    <property type="match status" value="1"/>
</dbReference>
<evidence type="ECO:0000256" key="2">
    <source>
        <dbReference type="ARBA" id="ARBA00009780"/>
    </source>
</evidence>
<dbReference type="FunFam" id="3.40.50.150:FF:000135">
    <property type="entry name" value="Arginine N-methyltransferase 2"/>
    <property type="match status" value="1"/>
</dbReference>
<reference evidence="15" key="1">
    <citation type="submission" date="2021-06" db="EMBL/GenBank/DDBJ databases">
        <authorList>
            <person name="Kallberg Y."/>
            <person name="Tangrot J."/>
            <person name="Rosling A."/>
        </authorList>
    </citation>
    <scope>NUCLEOTIDE SEQUENCE</scope>
    <source>
        <strain evidence="15">BR232B</strain>
    </source>
</reference>
<dbReference type="GO" id="GO:0032259">
    <property type="term" value="P:methylation"/>
    <property type="evidence" value="ECO:0007669"/>
    <property type="project" value="UniProtKB-KW"/>
</dbReference>
<keyword evidence="7" id="KW-0378">Hydrolase</keyword>
<dbReference type="InterPro" id="IPR029063">
    <property type="entry name" value="SAM-dependent_MTases_sf"/>
</dbReference>
<feature type="transmembrane region" description="Helical" evidence="13">
    <location>
        <begin position="141"/>
        <end position="161"/>
    </location>
</feature>
<feature type="binding site" evidence="10">
    <location>
        <position position="15"/>
    </location>
    <ligand>
        <name>Ca(2+)</name>
        <dbReference type="ChEBI" id="CHEBI:29108"/>
    </ligand>
</feature>
<dbReference type="GO" id="GO:0016811">
    <property type="term" value="F:hydrolase activity, acting on carbon-nitrogen (but not peptide) bonds, in linear amides"/>
    <property type="evidence" value="ECO:0007669"/>
    <property type="project" value="InterPro"/>
</dbReference>
<dbReference type="GO" id="GO:0019702">
    <property type="term" value="F:protein arginine N5-methyltransferase activity"/>
    <property type="evidence" value="ECO:0007669"/>
    <property type="project" value="TreeGrafter"/>
</dbReference>
<dbReference type="GO" id="GO:0006672">
    <property type="term" value="P:ceramide metabolic process"/>
    <property type="evidence" value="ECO:0007669"/>
    <property type="project" value="InterPro"/>
</dbReference>
<feature type="binding site" evidence="10">
    <location>
        <position position="19"/>
    </location>
    <ligand>
        <name>Ca(2+)</name>
        <dbReference type="ChEBI" id="CHEBI:29108"/>
    </ligand>
</feature>
<dbReference type="InterPro" id="IPR008901">
    <property type="entry name" value="ACER"/>
</dbReference>
<evidence type="ECO:0000256" key="7">
    <source>
        <dbReference type="ARBA" id="ARBA00022801"/>
    </source>
</evidence>
<dbReference type="PROSITE" id="PS50088">
    <property type="entry name" value="ANK_REPEAT"/>
    <property type="match status" value="1"/>
</dbReference>
<evidence type="ECO:0000313" key="16">
    <source>
        <dbReference type="Proteomes" id="UP000789739"/>
    </source>
</evidence>
<evidence type="ECO:0000259" key="14">
    <source>
        <dbReference type="PROSITE" id="PS51559"/>
    </source>
</evidence>
<keyword evidence="16" id="KW-1185">Reference proteome</keyword>
<comment type="caution">
    <text evidence="15">The sequence shown here is derived from an EMBL/GenBank/DDBJ whole genome shotgun (WGS) entry which is preliminary data.</text>
</comment>
<feature type="transmembrane region" description="Helical" evidence="13">
    <location>
        <begin position="29"/>
        <end position="50"/>
    </location>
</feature>
<keyword evidence="12" id="KW-0040">ANK repeat</keyword>
<dbReference type="GO" id="GO:0005737">
    <property type="term" value="C:cytoplasm"/>
    <property type="evidence" value="ECO:0007669"/>
    <property type="project" value="TreeGrafter"/>
</dbReference>
<dbReference type="GO" id="GO:0016020">
    <property type="term" value="C:membrane"/>
    <property type="evidence" value="ECO:0007669"/>
    <property type="project" value="UniProtKB-SubCell"/>
</dbReference>
<keyword evidence="6 13" id="KW-0812">Transmembrane</keyword>
<evidence type="ECO:0000256" key="9">
    <source>
        <dbReference type="ARBA" id="ARBA00023136"/>
    </source>
</evidence>
<evidence type="ECO:0000256" key="12">
    <source>
        <dbReference type="PROSITE-ProRule" id="PRU00023"/>
    </source>
</evidence>
<dbReference type="SMART" id="SM00248">
    <property type="entry name" value="ANK"/>
    <property type="match status" value="3"/>
</dbReference>
<feature type="repeat" description="ANK" evidence="12">
    <location>
        <begin position="326"/>
        <end position="358"/>
    </location>
</feature>
<evidence type="ECO:0000256" key="11">
    <source>
        <dbReference type="PIRSR" id="PIRSR608901-2"/>
    </source>
</evidence>
<dbReference type="Gene3D" id="3.40.50.150">
    <property type="entry name" value="Vaccinia Virus protein VP39"/>
    <property type="match status" value="1"/>
</dbReference>
<keyword evidence="11" id="KW-0862">Zinc</keyword>
<evidence type="ECO:0000256" key="6">
    <source>
        <dbReference type="ARBA" id="ARBA00022692"/>
    </source>
</evidence>
<dbReference type="Pfam" id="PF12796">
    <property type="entry name" value="Ank_2"/>
    <property type="match status" value="1"/>
</dbReference>
<dbReference type="InterPro" id="IPR051038">
    <property type="entry name" value="RMT2/GAMT_Mtase"/>
</dbReference>
<protein>
    <submittedName>
        <fullName evidence="15">183_t:CDS:1</fullName>
    </submittedName>
</protein>
<gene>
    <name evidence="15" type="ORF">PBRASI_LOCUS6399</name>
</gene>
<dbReference type="OrthoDB" id="19014at2759"/>
<dbReference type="SUPFAM" id="SSF48403">
    <property type="entry name" value="Ankyrin repeat"/>
    <property type="match status" value="1"/>
</dbReference>
<feature type="binding site" evidence="10">
    <location>
        <position position="14"/>
    </location>
    <ligand>
        <name>Ca(2+)</name>
        <dbReference type="ChEBI" id="CHEBI:29108"/>
    </ligand>
</feature>
<keyword evidence="10" id="KW-0479">Metal-binding</keyword>
<comment type="similarity">
    <text evidence="2">Belongs to the alkaline ceramidase family.</text>
</comment>
<dbReference type="SUPFAM" id="SSF53335">
    <property type="entry name" value="S-adenosyl-L-methionine-dependent methyltransferases"/>
    <property type="match status" value="1"/>
</dbReference>
<comment type="cofactor">
    <cofactor evidence="11">
        <name>Zn(2+)</name>
        <dbReference type="ChEBI" id="CHEBI:29105"/>
    </cofactor>
</comment>
<keyword evidence="3" id="KW-0489">Methyltransferase</keyword>
<dbReference type="PANTHER" id="PTHR32379:SF1">
    <property type="entry name" value="GUANIDINOACETATE N-METHYLTRANSFERASE"/>
    <property type="match status" value="1"/>
</dbReference>
<accession>A0A9N9G4F6</accession>
<proteinExistence type="inferred from homology"/>
<dbReference type="GO" id="GO:0005634">
    <property type="term" value="C:nucleus"/>
    <property type="evidence" value="ECO:0007669"/>
    <property type="project" value="TreeGrafter"/>
</dbReference>
<name>A0A9N9G4F6_9GLOM</name>
<dbReference type="Pfam" id="PF05875">
    <property type="entry name" value="Ceramidase"/>
    <property type="match status" value="1"/>
</dbReference>
<feature type="binding site" evidence="10">
    <location>
        <position position="28"/>
    </location>
    <ligand>
        <name>Ca(2+)</name>
        <dbReference type="ChEBI" id="CHEBI:29108"/>
    </ligand>
</feature>
<dbReference type="EMBL" id="CAJVPI010000843">
    <property type="protein sequence ID" value="CAG8576684.1"/>
    <property type="molecule type" value="Genomic_DNA"/>
</dbReference>
<feature type="transmembrane region" description="Helical" evidence="13">
    <location>
        <begin position="173"/>
        <end position="190"/>
    </location>
</feature>
<dbReference type="PROSITE" id="PS51559">
    <property type="entry name" value="SAM_RMT2"/>
    <property type="match status" value="1"/>
</dbReference>
<dbReference type="InterPro" id="IPR036770">
    <property type="entry name" value="Ankyrin_rpt-contain_sf"/>
</dbReference>
<keyword evidence="10" id="KW-0106">Calcium</keyword>
<sequence>MEAMFWGPITATLDWCEENYKVFPYFAEFVNTITNLIFAFFAGFGVYTILKHRLDKRFILAHAALALVSVGSWCFHMTLLYEFQLLDELPMIYTSSILVYNLFEIDRERKYGLWFPLFLICYSAIYTVTYLYVRTPVFHQLAYGVLVAALMLRTIFLMTNYPKGESKRIMKSLIYKSLSMFVFGFLLWNVDNMACFHLRNTRKTVGPYIGFLTELHGWWHILAAFSSYYLIVFNQYLRAICMGEGKECEIRWLTSMVPYVARKLLTSTTIPSMVDNTEREAIASDEILSIQQDLNSLLLQATKDANKELIKQLLNQGADFSARGEEGATSLHLACAAGNSEIVSLLLQYGHPWNAIDDNRKTAGEYAKECGHEEVYEQLLAEGCRAELILGALSRKDRNKDDPSNLEFLTKPLKYSDNGDKLLDSENNGVMMAWEKPLMERHAQVICTDKGLDILNVGFGLGLIDSYIQSYKPNSHTIIEAHPDVYAHMLANEWDKKPGVKIIFGRWQDVLDQLELYDGIFFDTFGEFYDDIHDFHEELLNILKPEGVYSFFNGLGATNPFFHDVYCRIAEMHLASIGLSTEYVEIRIDPSEDKVWEGVKARYWTLDTYRLPICRVML</sequence>
<dbReference type="Gene3D" id="1.25.40.20">
    <property type="entry name" value="Ankyrin repeat-containing domain"/>
    <property type="match status" value="1"/>
</dbReference>
<dbReference type="Proteomes" id="UP000789739">
    <property type="component" value="Unassembled WGS sequence"/>
</dbReference>
<keyword evidence="9 13" id="KW-0472">Membrane</keyword>
<evidence type="ECO:0000313" key="15">
    <source>
        <dbReference type="EMBL" id="CAG8576684.1"/>
    </source>
</evidence>
<feature type="binding site" evidence="10">
    <location>
        <position position="17"/>
    </location>
    <ligand>
        <name>Ca(2+)</name>
        <dbReference type="ChEBI" id="CHEBI:29108"/>
    </ligand>
</feature>
<feature type="binding site" evidence="11">
    <location>
        <position position="76"/>
    </location>
    <ligand>
        <name>Zn(2+)</name>
        <dbReference type="ChEBI" id="CHEBI:29105"/>
        <note>catalytic</note>
    </ligand>
</feature>
<organism evidence="15 16">
    <name type="scientific">Paraglomus brasilianum</name>
    <dbReference type="NCBI Taxonomy" id="144538"/>
    <lineage>
        <taxon>Eukaryota</taxon>
        <taxon>Fungi</taxon>
        <taxon>Fungi incertae sedis</taxon>
        <taxon>Mucoromycota</taxon>
        <taxon>Glomeromycotina</taxon>
        <taxon>Glomeromycetes</taxon>
        <taxon>Paraglomerales</taxon>
        <taxon>Paraglomeraceae</taxon>
        <taxon>Paraglomus</taxon>
    </lineage>
</organism>
<keyword evidence="5" id="KW-0949">S-adenosyl-L-methionine</keyword>
<feature type="binding site" evidence="11">
    <location>
        <position position="220"/>
    </location>
    <ligand>
        <name>Zn(2+)</name>
        <dbReference type="ChEBI" id="CHEBI:29105"/>
        <note>catalytic</note>
    </ligand>
</feature>
<evidence type="ECO:0000256" key="3">
    <source>
        <dbReference type="ARBA" id="ARBA00022603"/>
    </source>
</evidence>
<dbReference type="PANTHER" id="PTHR32379">
    <property type="entry name" value="GUANIDINOACETATE N-METHYLTRANSFERASE"/>
    <property type="match status" value="1"/>
</dbReference>
<evidence type="ECO:0000256" key="8">
    <source>
        <dbReference type="ARBA" id="ARBA00022989"/>
    </source>
</evidence>
<evidence type="ECO:0000256" key="10">
    <source>
        <dbReference type="PIRSR" id="PIRSR608901-1"/>
    </source>
</evidence>
<feature type="transmembrane region" description="Helical" evidence="13">
    <location>
        <begin position="217"/>
        <end position="237"/>
    </location>
</feature>
<evidence type="ECO:0000256" key="4">
    <source>
        <dbReference type="ARBA" id="ARBA00022679"/>
    </source>
</evidence>